<dbReference type="InterPro" id="IPR004013">
    <property type="entry name" value="PHP_dom"/>
</dbReference>
<keyword evidence="2 8" id="KW-0808">Transferase</keyword>
<dbReference type="NCBIfam" id="TIGR00594">
    <property type="entry name" value="polc"/>
    <property type="match status" value="1"/>
</dbReference>
<protein>
    <recommendedName>
        <fullName evidence="1">DNA-directed DNA polymerase</fullName>
        <ecNumber evidence="1">2.7.7.7</ecNumber>
    </recommendedName>
</protein>
<dbReference type="Pfam" id="PF14579">
    <property type="entry name" value="HHH_6"/>
    <property type="match status" value="1"/>
</dbReference>
<comment type="catalytic activity">
    <reaction evidence="6">
        <text>DNA(n) + a 2'-deoxyribonucleoside 5'-triphosphate = DNA(n+1) + diphosphate</text>
        <dbReference type="Rhea" id="RHEA:22508"/>
        <dbReference type="Rhea" id="RHEA-COMP:17339"/>
        <dbReference type="Rhea" id="RHEA-COMP:17340"/>
        <dbReference type="ChEBI" id="CHEBI:33019"/>
        <dbReference type="ChEBI" id="CHEBI:61560"/>
        <dbReference type="ChEBI" id="CHEBI:173112"/>
        <dbReference type="EC" id="2.7.7.7"/>
    </reaction>
</comment>
<dbReference type="CDD" id="cd12113">
    <property type="entry name" value="PHP_PolIIIA_DnaE3"/>
    <property type="match status" value="1"/>
</dbReference>
<evidence type="ECO:0000256" key="5">
    <source>
        <dbReference type="ARBA" id="ARBA00022932"/>
    </source>
</evidence>
<proteinExistence type="predicted"/>
<dbReference type="Pfam" id="PF17657">
    <property type="entry name" value="DNA_pol3_finger"/>
    <property type="match status" value="1"/>
</dbReference>
<evidence type="ECO:0000313" key="8">
    <source>
        <dbReference type="EMBL" id="SFV51003.1"/>
    </source>
</evidence>
<dbReference type="InterPro" id="IPR011708">
    <property type="entry name" value="DNA_pol3_alpha_NTPase_dom"/>
</dbReference>
<dbReference type="GO" id="GO:0008408">
    <property type="term" value="F:3'-5' exonuclease activity"/>
    <property type="evidence" value="ECO:0007669"/>
    <property type="project" value="InterPro"/>
</dbReference>
<keyword evidence="4" id="KW-0235">DNA replication</keyword>
<feature type="domain" description="Polymerase/histidinol phosphatase N-terminal" evidence="7">
    <location>
        <begin position="7"/>
        <end position="74"/>
    </location>
</feature>
<dbReference type="InterPro" id="IPR003141">
    <property type="entry name" value="Pol/His_phosphatase_N"/>
</dbReference>
<accession>A0A1W1BBZ0</accession>
<dbReference type="InterPro" id="IPR040982">
    <property type="entry name" value="DNA_pol3_finger"/>
</dbReference>
<evidence type="ECO:0000256" key="6">
    <source>
        <dbReference type="ARBA" id="ARBA00049244"/>
    </source>
</evidence>
<name>A0A1W1BBZ0_9ZZZZ</name>
<dbReference type="InterPro" id="IPR029460">
    <property type="entry name" value="DNAPol_HHH"/>
</dbReference>
<reference evidence="8" key="1">
    <citation type="submission" date="2016-10" db="EMBL/GenBank/DDBJ databases">
        <authorList>
            <person name="de Groot N.N."/>
        </authorList>
    </citation>
    <scope>NUCLEOTIDE SEQUENCE</scope>
</reference>
<dbReference type="CDD" id="cd04485">
    <property type="entry name" value="DnaE_OBF"/>
    <property type="match status" value="1"/>
</dbReference>
<dbReference type="SMART" id="SM00481">
    <property type="entry name" value="POLIIIAc"/>
    <property type="match status" value="1"/>
</dbReference>
<dbReference type="EMBL" id="FPHC01000017">
    <property type="protein sequence ID" value="SFV51003.1"/>
    <property type="molecule type" value="Genomic_DNA"/>
</dbReference>
<dbReference type="InterPro" id="IPR041931">
    <property type="entry name" value="DNA_pol3_alpha_thumb_dom"/>
</dbReference>
<dbReference type="Gene3D" id="1.10.150.870">
    <property type="match status" value="1"/>
</dbReference>
<dbReference type="PANTHER" id="PTHR32294">
    <property type="entry name" value="DNA POLYMERASE III SUBUNIT ALPHA"/>
    <property type="match status" value="1"/>
</dbReference>
<evidence type="ECO:0000256" key="1">
    <source>
        <dbReference type="ARBA" id="ARBA00012417"/>
    </source>
</evidence>
<dbReference type="NCBIfam" id="NF005298">
    <property type="entry name" value="PRK06826.1"/>
    <property type="match status" value="1"/>
</dbReference>
<evidence type="ECO:0000259" key="7">
    <source>
        <dbReference type="SMART" id="SM00481"/>
    </source>
</evidence>
<dbReference type="Pfam" id="PF02811">
    <property type="entry name" value="PHP"/>
    <property type="match status" value="1"/>
</dbReference>
<dbReference type="EC" id="2.7.7.7" evidence="1"/>
<dbReference type="InterPro" id="IPR016195">
    <property type="entry name" value="Pol/histidinol_Pase-like"/>
</dbReference>
<dbReference type="NCBIfam" id="NF004226">
    <property type="entry name" value="PRK05673.1"/>
    <property type="match status" value="1"/>
</dbReference>
<gene>
    <name evidence="8" type="ORF">MNB_SV-6-1057</name>
</gene>
<evidence type="ECO:0000256" key="4">
    <source>
        <dbReference type="ARBA" id="ARBA00022705"/>
    </source>
</evidence>
<dbReference type="Gene3D" id="1.10.10.1600">
    <property type="entry name" value="Bacterial DNA polymerase III alpha subunit, thumb domain"/>
    <property type="match status" value="1"/>
</dbReference>
<keyword evidence="5" id="KW-0239">DNA-directed DNA polymerase</keyword>
<dbReference type="InterPro" id="IPR004805">
    <property type="entry name" value="DnaE2/DnaE/PolC"/>
</dbReference>
<evidence type="ECO:0000256" key="3">
    <source>
        <dbReference type="ARBA" id="ARBA00022695"/>
    </source>
</evidence>
<keyword evidence="3 8" id="KW-0548">Nucleotidyltransferase</keyword>
<evidence type="ECO:0000256" key="2">
    <source>
        <dbReference type="ARBA" id="ARBA00022679"/>
    </source>
</evidence>
<dbReference type="GO" id="GO:0003887">
    <property type="term" value="F:DNA-directed DNA polymerase activity"/>
    <property type="evidence" value="ECO:0007669"/>
    <property type="project" value="UniProtKB-KW"/>
</dbReference>
<dbReference type="Gene3D" id="3.20.20.140">
    <property type="entry name" value="Metal-dependent hydrolases"/>
    <property type="match status" value="1"/>
</dbReference>
<dbReference type="Pfam" id="PF07733">
    <property type="entry name" value="DNA_pol3_alpha"/>
    <property type="match status" value="1"/>
</dbReference>
<dbReference type="SUPFAM" id="SSF89550">
    <property type="entry name" value="PHP domain-like"/>
    <property type="match status" value="1"/>
</dbReference>
<dbReference type="GO" id="GO:0006260">
    <property type="term" value="P:DNA replication"/>
    <property type="evidence" value="ECO:0007669"/>
    <property type="project" value="UniProtKB-KW"/>
</dbReference>
<organism evidence="8">
    <name type="scientific">hydrothermal vent metagenome</name>
    <dbReference type="NCBI Taxonomy" id="652676"/>
    <lineage>
        <taxon>unclassified sequences</taxon>
        <taxon>metagenomes</taxon>
        <taxon>ecological metagenomes</taxon>
    </lineage>
</organism>
<dbReference type="PANTHER" id="PTHR32294:SF0">
    <property type="entry name" value="DNA POLYMERASE III SUBUNIT ALPHA"/>
    <property type="match status" value="1"/>
</dbReference>
<sequence>MSIPKFTHLHLHTEYSLLDGANKIKTLAKKIKELGMDSVAMTDHGNMFGTIDFYNTMRKEGIKPIIGMECYLHNQEDLGDKSVRQRFHLCLYAKNDIGYKNLMYLSSQAYIDGFYYYPRINKKLLREHSEGLVCSSACLQGEVSWQLNLSERNLKFGAKGYDEAKRVALEYKEIFGDDFYLELMRHGIGDQHRIDKQMIRLSQETNIKLVATNDTHYTIQEDADAHEAFMCIAMNKLYDDPNRLRHSVHEFYVKSPEQMAKLFADIPEALEHTQEIVDKCNLEIKLGNPTPPNFKFAREKAQEIGLILPEPDEEYSLANDKVLFVEESRRGLERRLKIVPEDKHQEYRDRLQVEIDIINSMKFPGYMLIVWEFVDAAKKMGIPVGPGRGSAAGSLVAYSLGITDIDPLPYGLLFERFLNPERVSMPDIDMDFCQARRQEILDYVVDRYGRHNVAQIITFGKLLAKGVIRDVARVLDMPYSKADAMAKLIPDELGIDLKQSYEKEPKIAELLESDPQAKRTWDFALALEGLNRNAGTHAAGVVISNEPLWQKTPLFKPTGLDTLATQYSGKYVEDVDLIKFDFLGLKTLTVIEEANKLVEKRHGKRIDFIKEDINDKGVYEYISTGDTLGLFQIESAGMQELAKKLKPDGFEDIIAMLALYRPGPMESGMLDDFVERKHGRAEITYAFPELEPILKPTYGVIVYQEQVMQIVQTIGGFSLGGADLVRRAMGKKIKEEMDKLKDEFANGASEKGFDRVKAEELFDLIVKFAGYGFNKSHSAAYAMVTFYTSFLKCYHPQEFMAAILTLEKNNTDKVVKYVDELKSMNIKLLPPDVNRSSLVFSADGDDEESVIMFGMGAIKGAGDVAINTILETRGDEPFKDISDFVSRIDSSKVNKRVIESLIKSGGLDCFGFSRRALLSQLEDIMEASQKADQAKKMMVGSLFGDEEEMSTVKIEIEDMDEFEPMEILEFEKESLGFYVSGHPLDKYRETLDSINYTLSSEIDDLADGSQALFIGRIEEITEKISKKGNKFGIANIMDLHGNIELMLFENRLKELEEDFDISKPIAFKVKITKDGDFTRMNILKIESLKDAKKEKIKVKKEQKHTPEPDQPPLILSLNLMPDAKIVEELICLVERYPGKHPLELRVKSKEADVIIESKLKVSREILSEIEGIGIFEEK</sequence>
<dbReference type="AlphaFoldDB" id="A0A1W1BBZ0"/>